<dbReference type="Gene3D" id="3.40.50.11290">
    <property type="match status" value="1"/>
</dbReference>
<comment type="caution">
    <text evidence="2">The sequence shown here is derived from an EMBL/GenBank/DDBJ whole genome shotgun (WGS) entry which is preliminary data.</text>
</comment>
<dbReference type="PANTHER" id="PTHR34595">
    <property type="entry name" value="BLR5612 PROTEIN"/>
    <property type="match status" value="1"/>
</dbReference>
<evidence type="ECO:0000313" key="2">
    <source>
        <dbReference type="EMBL" id="MDW8548760.1"/>
    </source>
</evidence>
<dbReference type="Gene3D" id="3.30.1490.270">
    <property type="match status" value="1"/>
</dbReference>
<dbReference type="EMBL" id="JAMXLT020000011">
    <property type="protein sequence ID" value="MDW8548760.1"/>
    <property type="molecule type" value="Genomic_DNA"/>
</dbReference>
<gene>
    <name evidence="2" type="ORF">NG800_007545</name>
</gene>
<sequence length="480" mass="54938">MTGDLLNHYRPLENVFDEMMSEAFIRKHYQEFIRSFEKLDVSEMDQKSELAKKLFMTQGITFTVYNDGEGIEKIFPFDIVPRIIQSAEWEFIENGIKQRLKALNIFLKDVYHQQFILKDEIIPSSLIYSCPNYLREMINVDVPFDIYTHISGIDLIRDNDGSYYVLEDNLRTPSGVSYMLENRKMSYRLFPNILPNIKVKQVNNYPDLLIKNLLSLGRQISAKPNVVLLTPGIYNSAYFEHTTLARLMGIELVEGRDLVIQNHMVYMKTTKGLKKVDVIYRRVDDEFLDPLVFQKTSVLGVPGLYHSYRKGNVVIVNAMGNGVADDKAIYSYVPDMIRYYLGEEPLLKSVPTYRMENMDERKFAIENMDKMVIKKTNESGGYGMLIGDVATDEEIAEFTKQINLNPRNYIAQPIIKLSTSPCYINGVLQPRRVDLRPFALYGPDGIDIVPGGLTRVAMKEGSIVVNSSQGGGSKDTWVVD</sequence>
<dbReference type="Pfam" id="PF14403">
    <property type="entry name" value="CP_ATPgrasp_2"/>
    <property type="match status" value="1"/>
</dbReference>
<dbReference type="Proteomes" id="UP001204439">
    <property type="component" value="Unassembled WGS sequence"/>
</dbReference>
<reference evidence="2 3" key="1">
    <citation type="submission" date="2023-11" db="EMBL/GenBank/DDBJ databases">
        <title>First isolation, identification, and characterization of non-pathogenic Epilithonimonas ginsengisoli isolated from diseased farmed rainbow trout (Oncorhynchus mykiss) in Chile.</title>
        <authorList>
            <person name="Miranda C.D."/>
            <person name="Irgang R."/>
            <person name="Concha C."/>
            <person name="Rojas R."/>
            <person name="Avendano R."/>
        </authorList>
    </citation>
    <scope>NUCLEOTIDE SEQUENCE [LARGE SCALE GENOMIC DNA]</scope>
    <source>
        <strain evidence="2 3">FP99</strain>
    </source>
</reference>
<dbReference type="InterPro" id="IPR016450">
    <property type="entry name" value="UCP005522"/>
</dbReference>
<dbReference type="PIRSF" id="PIRSF005522">
    <property type="entry name" value="UCP005522"/>
    <property type="match status" value="1"/>
</dbReference>
<feature type="domain" description="Circularly permuted ATP-grasp type 2" evidence="1">
    <location>
        <begin position="81"/>
        <end position="457"/>
    </location>
</feature>
<evidence type="ECO:0000259" key="1">
    <source>
        <dbReference type="Pfam" id="PF14403"/>
    </source>
</evidence>
<dbReference type="SUPFAM" id="SSF56059">
    <property type="entry name" value="Glutathione synthetase ATP-binding domain-like"/>
    <property type="match status" value="1"/>
</dbReference>
<evidence type="ECO:0000313" key="3">
    <source>
        <dbReference type="Proteomes" id="UP001204439"/>
    </source>
</evidence>
<dbReference type="InterPro" id="IPR051680">
    <property type="entry name" value="ATP-dep_Glu-Cys_Ligase-2"/>
</dbReference>
<accession>A0ABU4JGH2</accession>
<protein>
    <submittedName>
        <fullName evidence="2">Circularly permuted type 2 ATP-grasp protein</fullName>
    </submittedName>
</protein>
<organism evidence="2 3">
    <name type="scientific">Epilithonimonas ginsengisoli</name>
    <dbReference type="NCBI Taxonomy" id="1245592"/>
    <lineage>
        <taxon>Bacteria</taxon>
        <taxon>Pseudomonadati</taxon>
        <taxon>Bacteroidota</taxon>
        <taxon>Flavobacteriia</taxon>
        <taxon>Flavobacteriales</taxon>
        <taxon>Weeksellaceae</taxon>
        <taxon>Chryseobacterium group</taxon>
        <taxon>Epilithonimonas</taxon>
    </lineage>
</organism>
<dbReference type="InterPro" id="IPR025841">
    <property type="entry name" value="CP_ATPgrasp_2"/>
</dbReference>
<dbReference type="PANTHER" id="PTHR34595:SF7">
    <property type="entry name" value="SLL1039 PROTEIN"/>
    <property type="match status" value="1"/>
</dbReference>
<name>A0ABU4JGH2_9FLAO</name>
<keyword evidence="3" id="KW-1185">Reference proteome</keyword>
<dbReference type="RefSeq" id="WP_063968322.1">
    <property type="nucleotide sequence ID" value="NZ_JAMXLT020000011.1"/>
</dbReference>
<proteinExistence type="predicted"/>